<dbReference type="AlphaFoldDB" id="A0A1C0YMC8"/>
<keyword evidence="2" id="KW-1133">Transmembrane helix</keyword>
<gene>
    <name evidence="3" type="ORF">A6M13_00240</name>
</gene>
<name>A0A1C0YMC8_9BACL</name>
<feature type="compositionally biased region" description="Polar residues" evidence="1">
    <location>
        <begin position="112"/>
        <end position="123"/>
    </location>
</feature>
<protein>
    <recommendedName>
        <fullName evidence="5">YtxH domain-containing protein</fullName>
    </recommendedName>
</protein>
<comment type="caution">
    <text evidence="3">The sequence shown here is derived from an EMBL/GenBank/DDBJ whole genome shotgun (WGS) entry which is preliminary data.</text>
</comment>
<evidence type="ECO:0000256" key="2">
    <source>
        <dbReference type="SAM" id="Phobius"/>
    </source>
</evidence>
<keyword evidence="4" id="KW-1185">Reference proteome</keyword>
<organism evidence="3 4">
    <name type="scientific">Caryophanon tenue</name>
    <dbReference type="NCBI Taxonomy" id="33978"/>
    <lineage>
        <taxon>Bacteria</taxon>
        <taxon>Bacillati</taxon>
        <taxon>Bacillota</taxon>
        <taxon>Bacilli</taxon>
        <taxon>Bacillales</taxon>
        <taxon>Caryophanaceae</taxon>
        <taxon>Caryophanon</taxon>
    </lineage>
</organism>
<dbReference type="RefSeq" id="WP_066542104.1">
    <property type="nucleotide sequence ID" value="NZ_MASJ01000001.1"/>
</dbReference>
<accession>A0A1C0YMC8</accession>
<evidence type="ECO:0008006" key="5">
    <source>
        <dbReference type="Google" id="ProtNLM"/>
    </source>
</evidence>
<evidence type="ECO:0000313" key="4">
    <source>
        <dbReference type="Proteomes" id="UP000093199"/>
    </source>
</evidence>
<keyword evidence="2" id="KW-0472">Membrane</keyword>
<feature type="compositionally biased region" description="Basic and acidic residues" evidence="1">
    <location>
        <begin position="134"/>
        <end position="151"/>
    </location>
</feature>
<proteinExistence type="predicted"/>
<dbReference type="STRING" id="33978.A6M13_00240"/>
<dbReference type="EMBL" id="MASJ01000001">
    <property type="protein sequence ID" value="OCS88308.1"/>
    <property type="molecule type" value="Genomic_DNA"/>
</dbReference>
<feature type="transmembrane region" description="Helical" evidence="2">
    <location>
        <begin position="23"/>
        <end position="42"/>
    </location>
</feature>
<dbReference type="Pfam" id="PF12732">
    <property type="entry name" value="YtxH"/>
    <property type="match status" value="1"/>
</dbReference>
<dbReference type="InterPro" id="IPR024623">
    <property type="entry name" value="YtxH"/>
</dbReference>
<reference evidence="3 4" key="1">
    <citation type="submission" date="2016-07" db="EMBL/GenBank/DDBJ databases">
        <title>Caryophanon tenue genome sequencing.</title>
        <authorList>
            <person name="Verma A."/>
            <person name="Pal Y."/>
            <person name="Krishnamurthi S."/>
        </authorList>
    </citation>
    <scope>NUCLEOTIDE SEQUENCE [LARGE SCALE GENOMIC DNA]</scope>
    <source>
        <strain evidence="3 4">DSM 14152</strain>
    </source>
</reference>
<dbReference type="InterPro" id="IPR052928">
    <property type="entry name" value="Desiccation-related_membrane"/>
</dbReference>
<dbReference type="Proteomes" id="UP000093199">
    <property type="component" value="Unassembled WGS sequence"/>
</dbReference>
<evidence type="ECO:0000256" key="1">
    <source>
        <dbReference type="SAM" id="MobiDB-lite"/>
    </source>
</evidence>
<feature type="region of interest" description="Disordered" evidence="1">
    <location>
        <begin position="110"/>
        <end position="165"/>
    </location>
</feature>
<dbReference type="PANTHER" id="PTHR35792">
    <property type="entry name" value="GENERAL STRESS PROTEIN"/>
    <property type="match status" value="1"/>
</dbReference>
<dbReference type="PANTHER" id="PTHR35792:SF1">
    <property type="entry name" value="SLL0268 PROTEIN"/>
    <property type="match status" value="1"/>
</dbReference>
<keyword evidence="2" id="KW-0812">Transmembrane</keyword>
<dbReference type="OrthoDB" id="9810874at2"/>
<evidence type="ECO:0000313" key="3">
    <source>
        <dbReference type="EMBL" id="OCS88308.1"/>
    </source>
</evidence>
<sequence>MTQRKPYTVDPVYADESATTKDFILGAVVGAVIGAAAALLLAPKSGHELRQNVATQAGTLRDKSVALSSTAKEKTAEFSSTAVDKTKELAQKAQPLTEKVTPLVEKVKAVVPSSTPKQPTDDGTANMDEEPLTPEEKAAALESGLDPRGDNGDTTDGVEALDADVEEALRKVSEAKDKYK</sequence>